<dbReference type="GeneTree" id="ENSGT00940000154862"/>
<accession>A0A7I2V5Z7</accession>
<dbReference type="AlphaFoldDB" id="A0A7I2V5Z7"/>
<gene>
    <name evidence="2" type="primary">MARK3</name>
</gene>
<sequence length="36" mass="4059">MSTRTPLPTVNERDTENKGSSSVQEDLKHSVKLLLF</sequence>
<organism evidence="2 3">
    <name type="scientific">Homo sapiens</name>
    <name type="common">Human</name>
    <dbReference type="NCBI Taxonomy" id="9606"/>
    <lineage>
        <taxon>Eukaryota</taxon>
        <taxon>Metazoa</taxon>
        <taxon>Chordata</taxon>
        <taxon>Craniata</taxon>
        <taxon>Vertebrata</taxon>
        <taxon>Euteleostomi</taxon>
        <taxon>Mammalia</taxon>
        <taxon>Eutheria</taxon>
        <taxon>Euarchontoglires</taxon>
        <taxon>Primates</taxon>
        <taxon>Haplorrhini</taxon>
        <taxon>Catarrhini</taxon>
        <taxon>Hominidae</taxon>
        <taxon>Homo</taxon>
    </lineage>
</organism>
<protein>
    <submittedName>
        <fullName evidence="2">Microtubule affinity regulating kinase 3</fullName>
    </submittedName>
</protein>
<dbReference type="OrthoDB" id="504170at2759"/>
<dbReference type="Ensembl" id="ENST00000679105.1">
    <property type="protein sequence ID" value="ENSP00000504680.1"/>
    <property type="gene ID" value="ENSG00000075413.20"/>
</dbReference>
<name>A0A7I2V5Z7_HUMAN</name>
<dbReference type="Ensembl" id="ENST00000679105.1">
    <property type="protein sequence ID" value="ENSP00000504680.1"/>
    <property type="gene ID" value="ENSG00000075413.19"/>
</dbReference>
<reference evidence="2 3" key="1">
    <citation type="journal article" date="2001" name="Nature">
        <title>Initial sequencing and analysis of the human genome.</title>
        <authorList>
            <consortium name="International Human Genome Sequencing Consortium"/>
            <person name="Lander E.S."/>
            <person name="Linton L.M."/>
            <person name="Birren B."/>
            <person name="Nusbaum C."/>
            <person name="Zody M.C."/>
            <person name="Baldwin J."/>
            <person name="Devon K."/>
            <person name="Dewar K."/>
            <person name="Doyle M."/>
            <person name="FitzHugh W."/>
            <person name="Funke R."/>
            <person name="Gage D."/>
            <person name="Harris K."/>
            <person name="Heaford A."/>
            <person name="Howland J."/>
            <person name="Kann L."/>
            <person name="Lehoczky J."/>
            <person name="LeVine R."/>
            <person name="McEwan P."/>
            <person name="McKernan K."/>
            <person name="Meldrim J."/>
            <person name="Mesirov J.P."/>
            <person name="Miranda C."/>
            <person name="Morris W."/>
            <person name="Naylor J."/>
            <person name="Raymond C."/>
            <person name="Rosetti M."/>
            <person name="Santos R."/>
            <person name="Sheridan A."/>
            <person name="Sougnez C."/>
            <person name="Stange-Thomann N."/>
            <person name="Stojanovic N."/>
            <person name="Subramanian A."/>
            <person name="Wyman D."/>
            <person name="Rogers J."/>
            <person name="Sulston J."/>
            <person name="Ainscough R."/>
            <person name="Beck S."/>
            <person name="Bentley D."/>
            <person name="Burton J."/>
            <person name="Clee C."/>
            <person name="Carter N."/>
            <person name="Coulson A."/>
            <person name="Deadman R."/>
            <person name="Deloukas P."/>
            <person name="Dunham A."/>
            <person name="Dunham I."/>
            <person name="Durbin R."/>
            <person name="French L."/>
            <person name="Grafham D."/>
            <person name="Gregory S."/>
            <person name="Hubbard T."/>
            <person name="Humphray S."/>
            <person name="Hunt A."/>
            <person name="Jones M."/>
            <person name="Lloyd C."/>
            <person name="McMurray A."/>
            <person name="Matthews L."/>
            <person name="Mercer S."/>
            <person name="Milne S."/>
            <person name="Mullikin J.C."/>
            <person name="Mungall A."/>
            <person name="Plumb R."/>
            <person name="Ross M."/>
            <person name="Shownkeen R."/>
            <person name="Sims S."/>
            <person name="Waterston R.H."/>
            <person name="Wilson R.K."/>
            <person name="Hillier L.W."/>
            <person name="McPherson J.D."/>
            <person name="Marra M.A."/>
            <person name="Mardis E.R."/>
            <person name="Fulton L.A."/>
            <person name="Chinwalla A.T."/>
            <person name="Pepin K.H."/>
            <person name="Gish W.R."/>
            <person name="Chissoe S.L."/>
            <person name="Wendl M.C."/>
            <person name="Delehaunty K.D."/>
            <person name="Miner T.L."/>
            <person name="Delehaunty A."/>
            <person name="Kramer J.B."/>
            <person name="Cook L.L."/>
            <person name="Fulton R.S."/>
            <person name="Johnson D.L."/>
            <person name="Minx P.J."/>
            <person name="Clifton S.W."/>
            <person name="Hawkins T."/>
            <person name="Branscomb E."/>
            <person name="Predki P."/>
            <person name="Richardson P."/>
            <person name="Wenning S."/>
            <person name="Slezak T."/>
            <person name="Doggett N."/>
            <person name="Cheng J.F."/>
            <person name="Olsen A."/>
            <person name="Lucas S."/>
            <person name="Elkin C."/>
            <person name="Uberbacher E."/>
            <person name="Frazier M."/>
            <person name="Gibbs R.A."/>
            <person name="Muzny D.M."/>
            <person name="Scherer S.E."/>
            <person name="Bouck J.B."/>
            <person name="Sodergren E.J."/>
            <person name="Worley K.C."/>
            <person name="Rives C.M."/>
            <person name="Gorrell J.H."/>
            <person name="Metzker M.L."/>
            <person name="Naylor S.L."/>
            <person name="Kucherlapati R.S."/>
            <person name="Nelson D.L."/>
            <person name="Weinstock G.M."/>
            <person name="Sakaki Y."/>
            <person name="Fujiyama A."/>
            <person name="Hattori M."/>
            <person name="Yada T."/>
            <person name="Toyoda A."/>
            <person name="Itoh T."/>
            <person name="Kawagoe C."/>
            <person name="Watanabe H."/>
            <person name="Totoki Y."/>
            <person name="Taylor T."/>
            <person name="Weissenbach J."/>
            <person name="Heilig R."/>
            <person name="Saurin W."/>
            <person name="Artiguenave F."/>
            <person name="Brottier P."/>
            <person name="Bruls T."/>
            <person name="Pelletier E."/>
            <person name="Robert C."/>
            <person name="Wincker P."/>
            <person name="Smith D.R."/>
            <person name="Doucette-Stamm L."/>
            <person name="Rubenfield M."/>
            <person name="Weinstock K."/>
            <person name="Lee H.M."/>
            <person name="Dubois J."/>
            <person name="Rosenthal A."/>
            <person name="Platzer M."/>
            <person name="Nyakatura G."/>
            <person name="Taudien S."/>
            <person name="Rump A."/>
            <person name="Yang H."/>
            <person name="Yu J."/>
            <person name="Wang J."/>
            <person name="Huang G."/>
            <person name="Gu J."/>
            <person name="Hood L."/>
            <person name="Rowen L."/>
            <person name="Madan A."/>
            <person name="Qin S."/>
            <person name="Davis R.W."/>
            <person name="Federspiel N.A."/>
            <person name="Abola A.P."/>
            <person name="Proctor M.J."/>
            <person name="Myers R.M."/>
            <person name="Schmutz J."/>
            <person name="Dickson M."/>
            <person name="Grimwood J."/>
            <person name="Cox D.R."/>
            <person name="Olson M.V."/>
            <person name="Kaul R."/>
            <person name="Raymond C."/>
            <person name="Shimizu N."/>
            <person name="Kawasaki K."/>
            <person name="Minoshima S."/>
            <person name="Evans G.A."/>
            <person name="Athanasiou M."/>
            <person name="Schultz R."/>
            <person name="Roe B.A."/>
            <person name="Chen F."/>
            <person name="Pan H."/>
            <person name="Ramser J."/>
            <person name="Lehrach H."/>
            <person name="Reinhardt R."/>
            <person name="McCombie W.R."/>
            <person name="de la Bastide M."/>
            <person name="Dedhia N."/>
            <person name="Blocker H."/>
            <person name="Hornischer K."/>
            <person name="Nordsiek G."/>
            <person name="Agarwala R."/>
            <person name="Aravind L."/>
            <person name="Bailey J.A."/>
            <person name="Bateman A."/>
            <person name="Batzoglou S."/>
            <person name="Birney E."/>
            <person name="Bork P."/>
            <person name="Brown D.G."/>
            <person name="Burge C.B."/>
            <person name="Cerutti L."/>
            <person name="Chen H.C."/>
            <person name="Church D."/>
            <person name="Clamp M."/>
            <person name="Copley R.R."/>
            <person name="Doerks T."/>
            <person name="Eddy S.R."/>
            <person name="Eichler E.E."/>
            <person name="Furey T.S."/>
            <person name="Galagan J."/>
            <person name="Gilbert J.G."/>
            <person name="Harmon C."/>
            <person name="Hayashizaki Y."/>
            <person name="Haussler D."/>
            <person name="Hermjakob H."/>
            <person name="Hokamp K."/>
            <person name="Jang W."/>
            <person name="Johnson L.S."/>
            <person name="Jones T.A."/>
            <person name="Kasif S."/>
            <person name="Kaspryzk A."/>
            <person name="Kennedy S."/>
            <person name="Kent W.J."/>
            <person name="Kitts P."/>
            <person name="Koonin E.V."/>
            <person name="Korf I."/>
            <person name="Kulp D."/>
            <person name="Lancet D."/>
            <person name="Lowe T.M."/>
            <person name="McLysaght A."/>
            <person name="Mikkelsen T."/>
            <person name="Moran J.V."/>
            <person name="Mulder N."/>
            <person name="Pollara V.J."/>
            <person name="Ponting C.P."/>
            <person name="Schuler G."/>
            <person name="Schultz J."/>
            <person name="Slater G."/>
            <person name="Smit A.F."/>
            <person name="Stupka E."/>
            <person name="Szustakowski J."/>
            <person name="Thierry-Mieg D."/>
            <person name="Thierry-Mieg J."/>
            <person name="Wagner L."/>
            <person name="Wallis J."/>
            <person name="Wheeler R."/>
            <person name="Williams A."/>
            <person name="Wolf Y.I."/>
            <person name="Wolfe K.H."/>
            <person name="Yang S.P."/>
            <person name="Yeh R.F."/>
            <person name="Collins F."/>
            <person name="Guyer M.S."/>
            <person name="Peterson J."/>
            <person name="Felsenfeld A."/>
            <person name="Wetterstrand K.A."/>
            <person name="Patrinos A."/>
            <person name="Morgan M.J."/>
            <person name="de Jong P."/>
            <person name="Catanese J.J."/>
            <person name="Osoegawa K."/>
            <person name="Shizuya H."/>
            <person name="Choi S."/>
            <person name="Chen Y.J."/>
        </authorList>
    </citation>
    <scope>NUCLEOTIDE SEQUENCE [LARGE SCALE GENOMIC DNA]</scope>
</reference>
<evidence type="ECO:0000313" key="3">
    <source>
        <dbReference type="Proteomes" id="UP000005640"/>
    </source>
</evidence>
<dbReference type="SMR" id="A0A7I2V5Z7"/>
<evidence type="ECO:0000256" key="1">
    <source>
        <dbReference type="SAM" id="MobiDB-lite"/>
    </source>
</evidence>
<dbReference type="HGNC" id="HGNC:6897">
    <property type="gene designation" value="MARK3"/>
</dbReference>
<dbReference type="Bgee" id="ENSG00000075413">
    <property type="expression patterns" value="Expressed in cerebellar hemisphere and 205 other cell types or tissues"/>
</dbReference>
<feature type="region of interest" description="Disordered" evidence="1">
    <location>
        <begin position="1"/>
        <end position="27"/>
    </location>
</feature>
<dbReference type="EMBL" id="AL133367">
    <property type="status" value="NOT_ANNOTATED_CDS"/>
    <property type="molecule type" value="Genomic_DNA"/>
</dbReference>
<evidence type="ECO:0000313" key="2">
    <source>
        <dbReference type="Ensembl" id="ENSP00000504680.1"/>
    </source>
</evidence>
<reference evidence="2 3" key="3">
    <citation type="journal article" date="2004" name="Nature">
        <title>Finishing the euchromatic sequence of the human genome.</title>
        <authorList>
            <consortium name="International Human Genome Sequencing Consortium"/>
        </authorList>
    </citation>
    <scope>NUCLEOTIDE SEQUENCE [LARGE SCALE GENOMIC DNA]</scope>
</reference>
<reference evidence="2" key="5">
    <citation type="submission" date="2025-09" db="UniProtKB">
        <authorList>
            <consortium name="Ensembl"/>
        </authorList>
    </citation>
    <scope>IDENTIFICATION</scope>
</reference>
<evidence type="ECO:0007829" key="4">
    <source>
        <dbReference type="PeptideAtlas" id="A0A7I2V5Z7"/>
    </source>
</evidence>
<reference evidence="2" key="4">
    <citation type="submission" date="2025-08" db="UniProtKB">
        <authorList>
            <consortium name="Ensembl"/>
        </authorList>
    </citation>
    <scope>IDENTIFICATION</scope>
</reference>
<dbReference type="Proteomes" id="UP000005640">
    <property type="component" value="Chromosome 14"/>
</dbReference>
<evidence type="ECO:0007829" key="5">
    <source>
        <dbReference type="ProteomicsDB" id="A0A7I2V5Z7"/>
    </source>
</evidence>
<dbReference type="OpenTargets" id="ENSG00000075413"/>
<keyword evidence="3" id="KW-1185">Reference proteome</keyword>
<keyword evidence="4 5" id="KW-1267">Proteomics identification</keyword>
<proteinExistence type="evidence at protein level"/>
<dbReference type="EMBL" id="KF456011">
    <property type="status" value="NOT_ANNOTATED_CDS"/>
    <property type="molecule type" value="Genomic_DNA"/>
</dbReference>
<reference evidence="2 3" key="2">
    <citation type="journal article" date="2003" name="Nature">
        <title>The DNA sequence and analysis of human chromosome 14.</title>
        <authorList>
            <person name="Heilig R."/>
            <person name="Eckenberg R."/>
            <person name="Petit J.L."/>
            <person name="Fonknechten N."/>
            <person name="Da Silva C."/>
            <person name="Cattolico L."/>
            <person name="Levy M."/>
            <person name="Barbe V."/>
            <person name="de Berardinis V."/>
            <person name="Ureta-Vidal A."/>
            <person name="Pelletier E."/>
            <person name="Vico V."/>
            <person name="Anthouard V."/>
            <person name="Rowen L."/>
            <person name="Madan A."/>
            <person name="Qin S."/>
            <person name="Sun H."/>
            <person name="Du H."/>
            <person name="Pepin K."/>
            <person name="Artiguenave F."/>
            <person name="Robert C."/>
            <person name="Cruaud C."/>
            <person name="Bruls T."/>
            <person name="Jaillon O."/>
            <person name="Friedlander L."/>
            <person name="Samson G."/>
            <person name="Brottier P."/>
            <person name="Cure S."/>
            <person name="Segurens B."/>
            <person name="Aniere F."/>
            <person name="Samain S."/>
            <person name="Crespeau H."/>
            <person name="Abbasi N."/>
            <person name="Aiach N."/>
            <person name="Boscus D."/>
            <person name="Dickhoff R."/>
            <person name="Dors M."/>
            <person name="Dubois I."/>
            <person name="Friedman C."/>
            <person name="Gouyvenoux M."/>
            <person name="James R."/>
            <person name="Madan A."/>
            <person name="Mairey-Estrada B."/>
            <person name="Mangenot S."/>
            <person name="Martins N."/>
            <person name="Menard M."/>
            <person name="Oztas S."/>
            <person name="Ratcliffe A."/>
            <person name="Shaffer T."/>
            <person name="Trask B."/>
            <person name="Vacherie B."/>
            <person name="Bellemere C."/>
            <person name="Belser C."/>
            <person name="Besnard-Gonnet M."/>
            <person name="Bartol-Mavel D."/>
            <person name="Boutard M."/>
            <person name="Briez-Silla S."/>
            <person name="Combette S."/>
            <person name="Dufosse-Laurent V."/>
            <person name="Ferron C."/>
            <person name="Lechaplais C."/>
            <person name="Louesse C."/>
            <person name="Muselet D."/>
            <person name="Magdelenat G."/>
            <person name="Pateau E."/>
            <person name="Petit E."/>
            <person name="Sirvain-Trukniewicz P."/>
            <person name="Trybou A."/>
            <person name="Vega-Czarny N."/>
            <person name="Bataille E."/>
            <person name="Bluet E."/>
            <person name="Bordelais I."/>
            <person name="Dubois M."/>
            <person name="Dumont C."/>
            <person name="Guerin T."/>
            <person name="Haffray S."/>
            <person name="Hammadi R."/>
            <person name="Muanga J."/>
            <person name="Pellouin V."/>
            <person name="Robert D."/>
            <person name="Wunderle E."/>
            <person name="Gauguet G."/>
            <person name="Roy A."/>
            <person name="Sainte-Marthe L."/>
            <person name="Verdier J."/>
            <person name="Verdier-Discala C."/>
            <person name="Hillier L."/>
            <person name="Fulton L."/>
            <person name="McPherson J."/>
            <person name="Matsuda F."/>
            <person name="Wilson R."/>
            <person name="Scarpelli C."/>
            <person name="Gyapay G."/>
            <person name="Wincker P."/>
            <person name="Saurin W."/>
            <person name="Quetier F."/>
            <person name="Waterston R."/>
            <person name="Hood L."/>
            <person name="Weissenbach J."/>
        </authorList>
    </citation>
    <scope>NUCLEOTIDE SEQUENCE [LARGE SCALE GENOMIC DNA]</scope>
</reference>